<name>W4LRK8_ENTF1</name>
<sequence length="382" mass="43380">MEYKVISADGHIDLIWLPHDLFTTNATAAMKDRMPYVIEAEDGLRWVSKKGSQFGLVNGMGSAGRPYIPGQIQRSDRMAAEGIYEDGKKGIRRMTDPALRIKDQDRDGIQAEVLYGVLGAGIRLQDPEAAVEVCRIYNQWLQDFTKHDPDRLIGLASLPAGDVNAAKEEVLRAGKLGLKGLEFATTHEMTPLWDPYWEPLWQAIDEVSLPIHFHTTGNKRPPMDENLPQRAKRAAAATGITNFQLFTSNFLCGMIFAGVLERYRNVRVVLGESGIGWIPYVLDRMDYEWEDQFKSDLDLTMKPSEYWYRQCKATFQYDEIGVLLLDKLGAECIMWGNDFPHPDGVWPDSLEYIERQFGHLDPEVKHKIICQNAMDFYGLVSS</sequence>
<keyword evidence="4" id="KW-1185">Reference proteome</keyword>
<evidence type="ECO:0000259" key="2">
    <source>
        <dbReference type="Pfam" id="PF04909"/>
    </source>
</evidence>
<gene>
    <name evidence="3" type="ORF">ETSY1_10520</name>
</gene>
<dbReference type="GO" id="GO:0016787">
    <property type="term" value="F:hydrolase activity"/>
    <property type="evidence" value="ECO:0007669"/>
    <property type="project" value="InterPro"/>
</dbReference>
<dbReference type="Pfam" id="PF04909">
    <property type="entry name" value="Amidohydro_2"/>
    <property type="match status" value="1"/>
</dbReference>
<dbReference type="SUPFAM" id="SSF51556">
    <property type="entry name" value="Metallo-dependent hydrolases"/>
    <property type="match status" value="1"/>
</dbReference>
<dbReference type="EMBL" id="AZHW01000320">
    <property type="protein sequence ID" value="ETX00623.1"/>
    <property type="molecule type" value="Genomic_DNA"/>
</dbReference>
<accession>W4LRK8</accession>
<dbReference type="InterPro" id="IPR006680">
    <property type="entry name" value="Amidohydro-rel"/>
</dbReference>
<dbReference type="HOGENOM" id="CLU_039329_0_0_7"/>
<dbReference type="Proteomes" id="UP000019141">
    <property type="component" value="Unassembled WGS sequence"/>
</dbReference>
<dbReference type="GO" id="GO:0005737">
    <property type="term" value="C:cytoplasm"/>
    <property type="evidence" value="ECO:0007669"/>
    <property type="project" value="TreeGrafter"/>
</dbReference>
<evidence type="ECO:0000313" key="4">
    <source>
        <dbReference type="Proteomes" id="UP000019141"/>
    </source>
</evidence>
<comment type="caution">
    <text evidence="3">The sequence shown here is derived from an EMBL/GenBank/DDBJ whole genome shotgun (WGS) entry which is preliminary data.</text>
</comment>
<reference evidence="3 4" key="1">
    <citation type="journal article" date="2014" name="Nature">
        <title>An environmental bacterial taxon with a large and distinct metabolic repertoire.</title>
        <authorList>
            <person name="Wilson M.C."/>
            <person name="Mori T."/>
            <person name="Ruckert C."/>
            <person name="Uria A.R."/>
            <person name="Helf M.J."/>
            <person name="Takada K."/>
            <person name="Gernert C."/>
            <person name="Steffens U.A."/>
            <person name="Heycke N."/>
            <person name="Schmitt S."/>
            <person name="Rinke C."/>
            <person name="Helfrich E.J."/>
            <person name="Brachmann A.O."/>
            <person name="Gurgui C."/>
            <person name="Wakimoto T."/>
            <person name="Kracht M."/>
            <person name="Crusemann M."/>
            <person name="Hentschel U."/>
            <person name="Abe I."/>
            <person name="Matsunaga S."/>
            <person name="Kalinowski J."/>
            <person name="Takeyama H."/>
            <person name="Piel J."/>
        </authorList>
    </citation>
    <scope>NUCLEOTIDE SEQUENCE [LARGE SCALE GENOMIC DNA]</scope>
    <source>
        <strain evidence="4">TSY1</strain>
    </source>
</reference>
<proteinExistence type="predicted"/>
<keyword evidence="1" id="KW-0456">Lyase</keyword>
<dbReference type="Gene3D" id="3.20.20.140">
    <property type="entry name" value="Metal-dependent hydrolases"/>
    <property type="match status" value="1"/>
</dbReference>
<dbReference type="PANTHER" id="PTHR21240:SF28">
    <property type="entry name" value="ISO-OROTATE DECARBOXYLASE (EUROFUNG)"/>
    <property type="match status" value="1"/>
</dbReference>
<dbReference type="GO" id="GO:0016831">
    <property type="term" value="F:carboxy-lyase activity"/>
    <property type="evidence" value="ECO:0007669"/>
    <property type="project" value="InterPro"/>
</dbReference>
<dbReference type="InterPro" id="IPR032465">
    <property type="entry name" value="ACMSD"/>
</dbReference>
<evidence type="ECO:0000313" key="3">
    <source>
        <dbReference type="EMBL" id="ETX00623.1"/>
    </source>
</evidence>
<feature type="domain" description="Amidohydrolase-related" evidence="2">
    <location>
        <begin position="102"/>
        <end position="379"/>
    </location>
</feature>
<dbReference type="AlphaFoldDB" id="W4LRK8"/>
<organism evidence="3 4">
    <name type="scientific">Entotheonella factor</name>
    <dbReference type="NCBI Taxonomy" id="1429438"/>
    <lineage>
        <taxon>Bacteria</taxon>
        <taxon>Pseudomonadati</taxon>
        <taxon>Nitrospinota/Tectimicrobiota group</taxon>
        <taxon>Candidatus Tectimicrobiota</taxon>
        <taxon>Candidatus Entotheonellia</taxon>
        <taxon>Candidatus Entotheonellales</taxon>
        <taxon>Candidatus Entotheonellaceae</taxon>
        <taxon>Candidatus Entotheonella</taxon>
    </lineage>
</organism>
<evidence type="ECO:0000256" key="1">
    <source>
        <dbReference type="ARBA" id="ARBA00023239"/>
    </source>
</evidence>
<dbReference type="PANTHER" id="PTHR21240">
    <property type="entry name" value="2-AMINO-3-CARBOXYLMUCONATE-6-SEMIALDEHYDE DECARBOXYLASE"/>
    <property type="match status" value="1"/>
</dbReference>
<dbReference type="GO" id="GO:0019748">
    <property type="term" value="P:secondary metabolic process"/>
    <property type="evidence" value="ECO:0007669"/>
    <property type="project" value="TreeGrafter"/>
</dbReference>
<dbReference type="InterPro" id="IPR032466">
    <property type="entry name" value="Metal_Hydrolase"/>
</dbReference>
<protein>
    <recommendedName>
        <fullName evidence="2">Amidohydrolase-related domain-containing protein</fullName>
    </recommendedName>
</protein>